<comment type="caution">
    <text evidence="1">The sequence shown here is derived from an EMBL/GenBank/DDBJ whole genome shotgun (WGS) entry which is preliminary data.</text>
</comment>
<name>A0A2M8EHW7_UNCKA</name>
<evidence type="ECO:0000313" key="2">
    <source>
        <dbReference type="Proteomes" id="UP000228781"/>
    </source>
</evidence>
<sequence>MLFFDISDTSIEAIRLSKSFLTGEAVTAFNRSEFKNGPIEEGEIKDKNALKKIVVDLLKNAKPKPMKDRECAFTLPDKRVYTHRFALSQKHDSQTVFSLIKSQAEKLIPQPIEELTYNYLILGQKKEGKEEGEILLAAVPTVIINGYIELFNDLGLEPKLAVPESVAAYSFLSPLIKAGGAVLYLDVGEKITTATLMDQQGVVETFSEPVQTDKLFAQIENLFAFACTQIGGCIKQVILGGGGSLTAKPAEFESKLKVSVISAEEVFKTFKLPIKVNFGDLSKVTFVNVLGLALLSGQEQPLNLIKT</sequence>
<dbReference type="InterPro" id="IPR043129">
    <property type="entry name" value="ATPase_NBD"/>
</dbReference>
<dbReference type="Gene3D" id="3.30.420.40">
    <property type="match status" value="1"/>
</dbReference>
<dbReference type="InterPro" id="IPR050696">
    <property type="entry name" value="FtsA/MreB"/>
</dbReference>
<dbReference type="PANTHER" id="PTHR32432">
    <property type="entry name" value="CELL DIVISION PROTEIN FTSA-RELATED"/>
    <property type="match status" value="1"/>
</dbReference>
<dbReference type="PANTHER" id="PTHR32432:SF3">
    <property type="entry name" value="ETHANOLAMINE UTILIZATION PROTEIN EUTJ"/>
    <property type="match status" value="1"/>
</dbReference>
<proteinExistence type="predicted"/>
<reference evidence="2" key="1">
    <citation type="submission" date="2017-09" db="EMBL/GenBank/DDBJ databases">
        <title>Depth-based differentiation of microbial function through sediment-hosted aquifers and enrichment of novel symbionts in the deep terrestrial subsurface.</title>
        <authorList>
            <person name="Probst A.J."/>
            <person name="Ladd B."/>
            <person name="Jarett J.K."/>
            <person name="Geller-Mcgrath D.E."/>
            <person name="Sieber C.M.K."/>
            <person name="Emerson J.B."/>
            <person name="Anantharaman K."/>
            <person name="Thomas B.C."/>
            <person name="Malmstrom R."/>
            <person name="Stieglmeier M."/>
            <person name="Klingl A."/>
            <person name="Woyke T."/>
            <person name="Ryan C.M."/>
            <person name="Banfield J.F."/>
        </authorList>
    </citation>
    <scope>NUCLEOTIDE SEQUENCE [LARGE SCALE GENOMIC DNA]</scope>
</reference>
<dbReference type="EMBL" id="PFSK01000047">
    <property type="protein sequence ID" value="PJC21850.1"/>
    <property type="molecule type" value="Genomic_DNA"/>
</dbReference>
<dbReference type="Proteomes" id="UP000228781">
    <property type="component" value="Unassembled WGS sequence"/>
</dbReference>
<dbReference type="AlphaFoldDB" id="A0A2M8EHW7"/>
<dbReference type="SUPFAM" id="SSF53067">
    <property type="entry name" value="Actin-like ATPase domain"/>
    <property type="match status" value="1"/>
</dbReference>
<organism evidence="1 2">
    <name type="scientific">candidate division WWE3 bacterium CG_4_9_14_0_2_um_filter_48_10</name>
    <dbReference type="NCBI Taxonomy" id="1975078"/>
    <lineage>
        <taxon>Bacteria</taxon>
        <taxon>Katanobacteria</taxon>
    </lineage>
</organism>
<accession>A0A2M8EHW7</accession>
<evidence type="ECO:0008006" key="3">
    <source>
        <dbReference type="Google" id="ProtNLM"/>
    </source>
</evidence>
<gene>
    <name evidence="1" type="ORF">CO059_03090</name>
</gene>
<dbReference type="InterPro" id="IPR005883">
    <property type="entry name" value="PilM"/>
</dbReference>
<evidence type="ECO:0000313" key="1">
    <source>
        <dbReference type="EMBL" id="PJC21850.1"/>
    </source>
</evidence>
<dbReference type="Pfam" id="PF11104">
    <property type="entry name" value="PilM_2"/>
    <property type="match status" value="1"/>
</dbReference>
<protein>
    <recommendedName>
        <fullName evidence="3">SHS2 domain-containing protein</fullName>
    </recommendedName>
</protein>